<organism evidence="16 17">
    <name type="scientific">Clostridium tagluense</name>
    <dbReference type="NCBI Taxonomy" id="360422"/>
    <lineage>
        <taxon>Bacteria</taxon>
        <taxon>Bacillati</taxon>
        <taxon>Bacillota</taxon>
        <taxon>Clostridia</taxon>
        <taxon>Eubacteriales</taxon>
        <taxon>Clostridiaceae</taxon>
        <taxon>Clostridium</taxon>
    </lineage>
</organism>
<comment type="caution">
    <text evidence="16">The sequence shown here is derived from an EMBL/GenBank/DDBJ whole genome shotgun (WGS) entry which is preliminary data.</text>
</comment>
<evidence type="ECO:0000256" key="13">
    <source>
        <dbReference type="PIRSR" id="PIRSR001492-3"/>
    </source>
</evidence>
<dbReference type="CDD" id="cd16010">
    <property type="entry name" value="iPGM"/>
    <property type="match status" value="1"/>
</dbReference>
<evidence type="ECO:0000259" key="15">
    <source>
        <dbReference type="Pfam" id="PF06415"/>
    </source>
</evidence>
<dbReference type="InterPro" id="IPR017850">
    <property type="entry name" value="Alkaline_phosphatase_core_sf"/>
</dbReference>
<evidence type="ECO:0000256" key="5">
    <source>
        <dbReference type="ARBA" id="ARBA00022723"/>
    </source>
</evidence>
<comment type="subunit">
    <text evidence="10">Monomer.</text>
</comment>
<feature type="binding site" evidence="10 13">
    <location>
        <position position="460"/>
    </location>
    <ligand>
        <name>Mn(2+)</name>
        <dbReference type="ChEBI" id="CHEBI:29035"/>
        <label>1</label>
    </ligand>
</feature>
<dbReference type="RefSeq" id="WP_124999631.1">
    <property type="nucleotide sequence ID" value="NZ_BHYK01000006.1"/>
</dbReference>
<comment type="function">
    <text evidence="10">Catalyzes the interconversion of 2-phosphoglycerate and 3-phosphoglycerate.</text>
</comment>
<feature type="domain" description="Metalloenzyme" evidence="14">
    <location>
        <begin position="4"/>
        <end position="496"/>
    </location>
</feature>
<dbReference type="Gene3D" id="3.40.1450.10">
    <property type="entry name" value="BPG-independent phosphoglycerate mutase, domain B"/>
    <property type="match status" value="1"/>
</dbReference>
<dbReference type="NCBIfam" id="TIGR01307">
    <property type="entry name" value="pgm_bpd_ind"/>
    <property type="match status" value="1"/>
</dbReference>
<dbReference type="FunFam" id="3.40.1450.10:FF:000001">
    <property type="entry name" value="2,3-bisphosphoglycerate-independent phosphoglycerate mutase"/>
    <property type="match status" value="1"/>
</dbReference>
<feature type="binding site" evidence="10 12">
    <location>
        <position position="333"/>
    </location>
    <ligand>
        <name>substrate</name>
    </ligand>
</feature>
<comment type="catalytic activity">
    <reaction evidence="1 10">
        <text>(2R)-2-phosphoglycerate = (2R)-3-phosphoglycerate</text>
        <dbReference type="Rhea" id="RHEA:15901"/>
        <dbReference type="ChEBI" id="CHEBI:58272"/>
        <dbReference type="ChEBI" id="CHEBI:58289"/>
        <dbReference type="EC" id="5.4.2.12"/>
    </reaction>
</comment>
<dbReference type="InterPro" id="IPR006124">
    <property type="entry name" value="Metalloenzyme"/>
</dbReference>
<evidence type="ECO:0000313" key="16">
    <source>
        <dbReference type="EMBL" id="GCD09842.1"/>
    </source>
</evidence>
<reference evidence="16 17" key="1">
    <citation type="submission" date="2018-11" db="EMBL/GenBank/DDBJ databases">
        <title>Genome sequencing and assembly of Clostridium tagluense strain A121.</title>
        <authorList>
            <person name="Murakami T."/>
            <person name="Segawa T."/>
            <person name="Shcherbakova V.A."/>
            <person name="Mori H."/>
            <person name="Yoshimura Y."/>
        </authorList>
    </citation>
    <scope>NUCLEOTIDE SEQUENCE [LARGE SCALE GENOMIC DNA]</scope>
    <source>
        <strain evidence="16 17">A121</strain>
    </source>
</reference>
<keyword evidence="5 10" id="KW-0479">Metal-binding</keyword>
<dbReference type="InterPro" id="IPR005995">
    <property type="entry name" value="Pgm_bpd_ind"/>
</dbReference>
<dbReference type="InterPro" id="IPR011258">
    <property type="entry name" value="BPG-indep_PGM_N"/>
</dbReference>
<name>A0A401UK55_9CLOT</name>
<evidence type="ECO:0000256" key="11">
    <source>
        <dbReference type="PIRSR" id="PIRSR001492-1"/>
    </source>
</evidence>
<keyword evidence="17" id="KW-1185">Reference proteome</keyword>
<feature type="binding site" evidence="10 12">
    <location>
        <position position="123"/>
    </location>
    <ligand>
        <name>substrate</name>
    </ligand>
</feature>
<evidence type="ECO:0000256" key="3">
    <source>
        <dbReference type="ARBA" id="ARBA00008819"/>
    </source>
</evidence>
<dbReference type="GO" id="GO:0043937">
    <property type="term" value="P:regulation of sporulation"/>
    <property type="evidence" value="ECO:0007669"/>
    <property type="project" value="UniProtKB-ARBA"/>
</dbReference>
<evidence type="ECO:0000256" key="9">
    <source>
        <dbReference type="ARBA" id="ARBA00071648"/>
    </source>
</evidence>
<comment type="similarity">
    <text evidence="3 10">Belongs to the BPG-independent phosphoglycerate mutase family.</text>
</comment>
<evidence type="ECO:0000256" key="7">
    <source>
        <dbReference type="ARBA" id="ARBA00023211"/>
    </source>
</evidence>
<feature type="active site" description="Phosphoserine intermediate" evidence="10 11">
    <location>
        <position position="62"/>
    </location>
</feature>
<dbReference type="EC" id="5.4.2.12" evidence="4 10"/>
<dbReference type="EMBL" id="BHYK01000006">
    <property type="protein sequence ID" value="GCD09842.1"/>
    <property type="molecule type" value="Genomic_DNA"/>
</dbReference>
<evidence type="ECO:0000256" key="10">
    <source>
        <dbReference type="HAMAP-Rule" id="MF_01038"/>
    </source>
</evidence>
<evidence type="ECO:0000256" key="8">
    <source>
        <dbReference type="ARBA" id="ARBA00023235"/>
    </source>
</evidence>
<dbReference type="PIRSF" id="PIRSF001492">
    <property type="entry name" value="IPGAM"/>
    <property type="match status" value="1"/>
</dbReference>
<sequence>MPKKPVMLMILDGFGLSDHLDGNAVYSANKPNYDAILKKYPSTKLKASGLEVGLPEGQMGNSEVGHLNIGSGRIIYQELTRITKEIKEGDFFKNPAFNSAIDKAIKANSSIHLLGLLSDGGVHSHINHLKALLKLAMDKGAKKVYVHAFLDGRDVQPGSALEYIAELEEYMNEIGVGKIATVSGRYYAMDRDQRWERVKLAYDAMVLSKGEESTSAAEAVKRAFHDNKTDEFVLPTVIMENNKPVSAISNNDSVIFFNFRPDRAREITRAINDKVFLGFERETLNLNYVCTTQYDMSLENVDVAYTPESFTNTLGEYVSKMGKRQLRIAETEKYAHVTFFFNGGVEAPNANEDRALIPSPKVATYDLKPEMSAYEVTEELLKRLDSGLYDMIILNFANPDMVGHTGDFEAAKKAIEAVDICLGKIVKNVLEKDGSIFITADHGNSEQMIDFSSGKPMTAHTTNLVPFTYISNHSKELKDSGILADMAPTMLSVMGLPVPVEMTGKSLIID</sequence>
<accession>A0A401UK55</accession>
<evidence type="ECO:0000259" key="14">
    <source>
        <dbReference type="Pfam" id="PF01676"/>
    </source>
</evidence>
<dbReference type="Pfam" id="PF01676">
    <property type="entry name" value="Metalloenzyme"/>
    <property type="match status" value="1"/>
</dbReference>
<protein>
    <recommendedName>
        <fullName evidence="9 10">2,3-bisphosphoglycerate-independent phosphoglycerate mutase</fullName>
        <shortName evidence="10">BPG-independent PGAM</shortName>
        <shortName evidence="10">Phosphoglyceromutase</shortName>
        <shortName evidence="10">iPGM</shortName>
        <ecNumber evidence="4 10">5.4.2.12</ecNumber>
    </recommendedName>
</protein>
<feature type="binding site" evidence="10 12">
    <location>
        <begin position="153"/>
        <end position="154"/>
    </location>
    <ligand>
        <name>substrate</name>
    </ligand>
</feature>
<feature type="binding site" evidence="10 13">
    <location>
        <position position="441"/>
    </location>
    <ligand>
        <name>Mn(2+)</name>
        <dbReference type="ChEBI" id="CHEBI:29035"/>
        <label>2</label>
    </ligand>
</feature>
<dbReference type="Gene3D" id="3.40.720.10">
    <property type="entry name" value="Alkaline Phosphatase, subunit A"/>
    <property type="match status" value="1"/>
</dbReference>
<comment type="cofactor">
    <cofactor evidence="10">
        <name>Mn(2+)</name>
        <dbReference type="ChEBI" id="CHEBI:29035"/>
    </cofactor>
    <text evidence="10">Binds 2 manganese ions per subunit.</text>
</comment>
<gene>
    <name evidence="10 16" type="primary">gpmI</name>
    <name evidence="16" type="ORF">Ctaglu_14650</name>
</gene>
<dbReference type="InterPro" id="IPR036646">
    <property type="entry name" value="PGAM_B_sf"/>
</dbReference>
<dbReference type="GO" id="GO:0006007">
    <property type="term" value="P:glucose catabolic process"/>
    <property type="evidence" value="ECO:0007669"/>
    <property type="project" value="InterPro"/>
</dbReference>
<dbReference type="GO" id="GO:0004619">
    <property type="term" value="F:phosphoglycerate mutase activity"/>
    <property type="evidence" value="ECO:0007669"/>
    <property type="project" value="UniProtKB-UniRule"/>
</dbReference>
<feature type="binding site" evidence="10 12">
    <location>
        <begin position="260"/>
        <end position="263"/>
    </location>
    <ligand>
        <name>substrate</name>
    </ligand>
</feature>
<evidence type="ECO:0000256" key="2">
    <source>
        <dbReference type="ARBA" id="ARBA00004798"/>
    </source>
</evidence>
<dbReference type="SUPFAM" id="SSF53649">
    <property type="entry name" value="Alkaline phosphatase-like"/>
    <property type="match status" value="1"/>
</dbReference>
<feature type="binding site" evidence="10 13">
    <location>
        <position position="442"/>
    </location>
    <ligand>
        <name>Mn(2+)</name>
        <dbReference type="ChEBI" id="CHEBI:29035"/>
        <label>2</label>
    </ligand>
</feature>
<feature type="domain" description="BPG-independent PGAM N-terminal" evidence="15">
    <location>
        <begin position="82"/>
        <end position="295"/>
    </location>
</feature>
<dbReference type="PANTHER" id="PTHR31637:SF0">
    <property type="entry name" value="2,3-BISPHOSPHOGLYCERATE-INDEPENDENT PHOSPHOGLYCERATE MUTASE"/>
    <property type="match status" value="1"/>
</dbReference>
<evidence type="ECO:0000313" key="17">
    <source>
        <dbReference type="Proteomes" id="UP000287872"/>
    </source>
</evidence>
<dbReference type="GO" id="GO:0006096">
    <property type="term" value="P:glycolytic process"/>
    <property type="evidence" value="ECO:0007669"/>
    <property type="project" value="UniProtKB-UniRule"/>
</dbReference>
<feature type="binding site" evidence="10 13">
    <location>
        <position position="404"/>
    </location>
    <ligand>
        <name>Mn(2+)</name>
        <dbReference type="ChEBI" id="CHEBI:29035"/>
        <label>1</label>
    </ligand>
</feature>
<evidence type="ECO:0000256" key="4">
    <source>
        <dbReference type="ARBA" id="ARBA00012026"/>
    </source>
</evidence>
<feature type="binding site" evidence="10 12">
    <location>
        <position position="191"/>
    </location>
    <ligand>
        <name>substrate</name>
    </ligand>
</feature>
<feature type="binding site" evidence="10 12">
    <location>
        <position position="185"/>
    </location>
    <ligand>
        <name>substrate</name>
    </ligand>
</feature>
<evidence type="ECO:0000256" key="1">
    <source>
        <dbReference type="ARBA" id="ARBA00000370"/>
    </source>
</evidence>
<dbReference type="AlphaFoldDB" id="A0A401UK55"/>
<dbReference type="Proteomes" id="UP000287872">
    <property type="component" value="Unassembled WGS sequence"/>
</dbReference>
<dbReference type="FunFam" id="3.40.720.10:FF:000001">
    <property type="entry name" value="2,3-bisphosphoglycerate-independent phosphoglycerate mutase"/>
    <property type="match status" value="1"/>
</dbReference>
<keyword evidence="6 10" id="KW-0324">Glycolysis</keyword>
<dbReference type="Pfam" id="PF06415">
    <property type="entry name" value="iPGM_N"/>
    <property type="match status" value="1"/>
</dbReference>
<dbReference type="SUPFAM" id="SSF64158">
    <property type="entry name" value="2,3-Bisphosphoglycerate-independent phosphoglycerate mutase, substrate-binding domain"/>
    <property type="match status" value="1"/>
</dbReference>
<evidence type="ECO:0000256" key="6">
    <source>
        <dbReference type="ARBA" id="ARBA00023152"/>
    </source>
</evidence>
<dbReference type="UniPathway" id="UPA00109">
    <property type="reaction ID" value="UER00186"/>
</dbReference>
<feature type="binding site" evidence="10 13">
    <location>
        <position position="400"/>
    </location>
    <ligand>
        <name>Mn(2+)</name>
        <dbReference type="ChEBI" id="CHEBI:29035"/>
        <label>1</label>
    </ligand>
</feature>
<feature type="binding site" evidence="10 13">
    <location>
        <position position="62"/>
    </location>
    <ligand>
        <name>Mn(2+)</name>
        <dbReference type="ChEBI" id="CHEBI:29035"/>
        <label>2</label>
    </ligand>
</feature>
<keyword evidence="7 10" id="KW-0464">Manganese</keyword>
<proteinExistence type="inferred from homology"/>
<feature type="binding site" evidence="10 13">
    <location>
        <position position="12"/>
    </location>
    <ligand>
        <name>Mn(2+)</name>
        <dbReference type="ChEBI" id="CHEBI:29035"/>
        <label>2</label>
    </ligand>
</feature>
<dbReference type="GO" id="GO:0005829">
    <property type="term" value="C:cytosol"/>
    <property type="evidence" value="ECO:0007669"/>
    <property type="project" value="TreeGrafter"/>
</dbReference>
<dbReference type="GO" id="GO:0030145">
    <property type="term" value="F:manganese ion binding"/>
    <property type="evidence" value="ECO:0007669"/>
    <property type="project" value="UniProtKB-UniRule"/>
</dbReference>
<dbReference type="PANTHER" id="PTHR31637">
    <property type="entry name" value="2,3-BISPHOSPHOGLYCERATE-INDEPENDENT PHOSPHOGLYCERATE MUTASE"/>
    <property type="match status" value="1"/>
</dbReference>
<comment type="pathway">
    <text evidence="2 10">Carbohydrate degradation; glycolysis; pyruvate from D-glyceraldehyde 3-phosphate: step 3/5.</text>
</comment>
<dbReference type="HAMAP" id="MF_01038">
    <property type="entry name" value="GpmI"/>
    <property type="match status" value="1"/>
</dbReference>
<dbReference type="OrthoDB" id="9800863at2"/>
<evidence type="ECO:0000256" key="12">
    <source>
        <dbReference type="PIRSR" id="PIRSR001492-2"/>
    </source>
</evidence>
<keyword evidence="8 10" id="KW-0413">Isomerase</keyword>